<keyword evidence="1" id="KW-1133">Transmembrane helix</keyword>
<accession>A0A0N5CLF9</accession>
<evidence type="ECO:0000313" key="3">
    <source>
        <dbReference type="Proteomes" id="UP000276776"/>
    </source>
</evidence>
<dbReference type="OrthoDB" id="5779565at2759"/>
<organism evidence="4">
    <name type="scientific">Thelazia callipaeda</name>
    <name type="common">Oriental eyeworm</name>
    <name type="synonym">Parasitic nematode</name>
    <dbReference type="NCBI Taxonomy" id="103827"/>
    <lineage>
        <taxon>Eukaryota</taxon>
        <taxon>Metazoa</taxon>
        <taxon>Ecdysozoa</taxon>
        <taxon>Nematoda</taxon>
        <taxon>Chromadorea</taxon>
        <taxon>Rhabditida</taxon>
        <taxon>Spirurina</taxon>
        <taxon>Spiruromorpha</taxon>
        <taxon>Thelazioidea</taxon>
        <taxon>Thelaziidae</taxon>
        <taxon>Thelazia</taxon>
    </lineage>
</organism>
<evidence type="ECO:0000256" key="1">
    <source>
        <dbReference type="SAM" id="Phobius"/>
    </source>
</evidence>
<dbReference type="WBParaSite" id="TCLT_0000094301-mRNA-1">
    <property type="protein sequence ID" value="TCLT_0000094301-mRNA-1"/>
    <property type="gene ID" value="TCLT_0000094301"/>
</dbReference>
<sequence>MEDDFMYNENEVKFLQVWDQIRNQIESNQCRTSELASELETLNNYSQLAKKSCKPENREIYNALYCVLREELVSRNNLWNGTKCIDVSHTFGDSGLGTLYSSVEAENLEYELASVLHNKTSKCSKKLLKRRPQKILLPNLAIDEERVWNKKVADTREYNTPYRYFITALICGIVCVITLTPHRVFPWFVTWTTFTSPPPM</sequence>
<gene>
    <name evidence="2" type="ORF">TCLT_LOCUS944</name>
</gene>
<evidence type="ECO:0000313" key="4">
    <source>
        <dbReference type="WBParaSite" id="TCLT_0000094301-mRNA-1"/>
    </source>
</evidence>
<keyword evidence="1" id="KW-0812">Transmembrane</keyword>
<name>A0A0N5CLF9_THECL</name>
<reference evidence="4" key="1">
    <citation type="submission" date="2017-02" db="UniProtKB">
        <authorList>
            <consortium name="WormBaseParasite"/>
        </authorList>
    </citation>
    <scope>IDENTIFICATION</scope>
</reference>
<dbReference type="EMBL" id="UYYF01000093">
    <property type="protein sequence ID" value="VDM96125.1"/>
    <property type="molecule type" value="Genomic_DNA"/>
</dbReference>
<evidence type="ECO:0000313" key="2">
    <source>
        <dbReference type="EMBL" id="VDM96125.1"/>
    </source>
</evidence>
<reference evidence="2 3" key="2">
    <citation type="submission" date="2018-11" db="EMBL/GenBank/DDBJ databases">
        <authorList>
            <consortium name="Pathogen Informatics"/>
        </authorList>
    </citation>
    <scope>NUCLEOTIDE SEQUENCE [LARGE SCALE GENOMIC DNA]</scope>
</reference>
<dbReference type="OMA" id="HRFFPWF"/>
<dbReference type="Proteomes" id="UP000276776">
    <property type="component" value="Unassembled WGS sequence"/>
</dbReference>
<feature type="transmembrane region" description="Helical" evidence="1">
    <location>
        <begin position="164"/>
        <end position="185"/>
    </location>
</feature>
<proteinExistence type="predicted"/>
<keyword evidence="1" id="KW-0472">Membrane</keyword>
<dbReference type="AlphaFoldDB" id="A0A0N5CLF9"/>
<keyword evidence="3" id="KW-1185">Reference proteome</keyword>
<protein>
    <submittedName>
        <fullName evidence="4">KASH domain-containing protein</fullName>
    </submittedName>
</protein>